<dbReference type="InterPro" id="IPR008983">
    <property type="entry name" value="Tumour_necrosis_fac-like_dom"/>
</dbReference>
<dbReference type="EMBL" id="LR134441">
    <property type="protein sequence ID" value="VEH98432.1"/>
    <property type="molecule type" value="Genomic_DNA"/>
</dbReference>
<name>A0A448NPQ6_9FLAO</name>
<proteinExistence type="predicted"/>
<accession>A0A448NPQ6</accession>
<gene>
    <name evidence="2" type="ORF">NCTC13489_00970</name>
</gene>
<dbReference type="RefSeq" id="WP_126337119.1">
    <property type="nucleotide sequence ID" value="NZ_FOIX01000003.1"/>
</dbReference>
<organism evidence="2 3">
    <name type="scientific">Kaistella antarctica</name>
    <dbReference type="NCBI Taxonomy" id="266748"/>
    <lineage>
        <taxon>Bacteria</taxon>
        <taxon>Pseudomonadati</taxon>
        <taxon>Bacteroidota</taxon>
        <taxon>Flavobacteriia</taxon>
        <taxon>Flavobacteriales</taxon>
        <taxon>Weeksellaceae</taxon>
        <taxon>Chryseobacterium group</taxon>
        <taxon>Kaistella</taxon>
    </lineage>
</organism>
<evidence type="ECO:0000313" key="2">
    <source>
        <dbReference type="EMBL" id="VEH98432.1"/>
    </source>
</evidence>
<dbReference type="SUPFAM" id="SSF49842">
    <property type="entry name" value="TNF-like"/>
    <property type="match status" value="1"/>
</dbReference>
<evidence type="ECO:0000256" key="1">
    <source>
        <dbReference type="SAM" id="SignalP"/>
    </source>
</evidence>
<reference evidence="2 3" key="1">
    <citation type="submission" date="2018-12" db="EMBL/GenBank/DDBJ databases">
        <authorList>
            <consortium name="Pathogen Informatics"/>
        </authorList>
    </citation>
    <scope>NUCLEOTIDE SEQUENCE [LARGE SCALE GENOMIC DNA]</scope>
    <source>
        <strain evidence="2 3">NCTC13489</strain>
    </source>
</reference>
<dbReference type="Proteomes" id="UP000270036">
    <property type="component" value="Chromosome"/>
</dbReference>
<evidence type="ECO:0008006" key="4">
    <source>
        <dbReference type="Google" id="ProtNLM"/>
    </source>
</evidence>
<feature type="signal peptide" evidence="1">
    <location>
        <begin position="1"/>
        <end position="20"/>
    </location>
</feature>
<evidence type="ECO:0000313" key="3">
    <source>
        <dbReference type="Proteomes" id="UP000270036"/>
    </source>
</evidence>
<keyword evidence="1" id="KW-0732">Signal</keyword>
<feature type="chain" id="PRO_5019379489" description="C1q domain-containing protein" evidence="1">
    <location>
        <begin position="21"/>
        <end position="425"/>
    </location>
</feature>
<sequence>MKKSLQLFALLFCMIIFAQAPEKFSYQAVIRNGSGVLIQNAPVGLKISILKTSVTGTVVYSESQTATTNLNGLISIQVGSGTLISGTIAGIDWSADSYYIKTEVDPSGGTTYSIAGTTQLLSVPYALYSKNSGSGSSFTLPYVGTANNAASLLQVTNTGAGSSLEGINNSVTDQISAVKGVINSTTPGAYSTAVRGVNNGTSSLGIGVWGSQEGSGFGVYGVTPAGYSVLGSTQTGTAGYFTSNDTGKALVTEGPIRFSNIGAGAGKVLTSDASGNATWQNGGAAKVHLSSTGGSSQSTPSGIVTVVNTWLGLDESGGANYNATTGEYTIPVTGYYAVKAQISFSSSNTIAGAQSNVRIQVDGNTAKQTYTNNAVIGQFHTDASVNLEKTFTVGQKVRIAVVQNGSATNNLFPPATNFSIHLIHQ</sequence>
<dbReference type="OrthoDB" id="9765957at2"/>
<dbReference type="AlphaFoldDB" id="A0A448NPQ6"/>
<protein>
    <recommendedName>
        <fullName evidence="4">C1q domain-containing protein</fullName>
    </recommendedName>
</protein>
<dbReference type="Gene3D" id="2.60.120.40">
    <property type="match status" value="1"/>
</dbReference>
<dbReference type="KEGG" id="cant:NCTC13489_00970"/>